<protein>
    <submittedName>
        <fullName evidence="1">HAD family phosphatase</fullName>
    </submittedName>
</protein>
<dbReference type="AlphaFoldDB" id="A0A3M0GEC7"/>
<evidence type="ECO:0000313" key="2">
    <source>
        <dbReference type="Proteomes" id="UP000281985"/>
    </source>
</evidence>
<dbReference type="Gene3D" id="3.40.50.1000">
    <property type="entry name" value="HAD superfamily/HAD-like"/>
    <property type="match status" value="1"/>
</dbReference>
<dbReference type="NCBIfam" id="TIGR01549">
    <property type="entry name" value="HAD-SF-IA-v1"/>
    <property type="match status" value="1"/>
</dbReference>
<dbReference type="InterPro" id="IPR036412">
    <property type="entry name" value="HAD-like_sf"/>
</dbReference>
<dbReference type="SFLD" id="SFLDS00003">
    <property type="entry name" value="Haloacid_Dehalogenase"/>
    <property type="match status" value="1"/>
</dbReference>
<dbReference type="SUPFAM" id="SSF56784">
    <property type="entry name" value="HAD-like"/>
    <property type="match status" value="1"/>
</dbReference>
<evidence type="ECO:0000313" key="1">
    <source>
        <dbReference type="EMBL" id="RMB61012.1"/>
    </source>
</evidence>
<dbReference type="SFLD" id="SFLDG01129">
    <property type="entry name" value="C1.5:_HAD__Beta-PGM__Phosphata"/>
    <property type="match status" value="1"/>
</dbReference>
<reference evidence="1 2" key="1">
    <citation type="submission" date="2018-10" db="EMBL/GenBank/DDBJ databases">
        <title>Dokdonia luteus sp. nov., isolated from sea water.</title>
        <authorList>
            <person name="Zhou L.Y."/>
            <person name="Du Z.J."/>
        </authorList>
    </citation>
    <scope>NUCLEOTIDE SEQUENCE [LARGE SCALE GENOMIC DNA]</scope>
    <source>
        <strain evidence="1 2">SH27</strain>
    </source>
</reference>
<accession>A0A3M0GEC7</accession>
<dbReference type="PRINTS" id="PR00413">
    <property type="entry name" value="HADHALOGNASE"/>
</dbReference>
<proteinExistence type="predicted"/>
<dbReference type="OrthoDB" id="9797415at2"/>
<dbReference type="RefSeq" id="WP_121916746.1">
    <property type="nucleotide sequence ID" value="NZ_REFV01000004.1"/>
</dbReference>
<dbReference type="Pfam" id="PF00702">
    <property type="entry name" value="Hydrolase"/>
    <property type="match status" value="1"/>
</dbReference>
<gene>
    <name evidence="1" type="ORF">EAX61_05900</name>
</gene>
<dbReference type="InterPro" id="IPR023198">
    <property type="entry name" value="PGP-like_dom2"/>
</dbReference>
<dbReference type="PANTHER" id="PTHR43611">
    <property type="entry name" value="ALPHA-D-GLUCOSE 1-PHOSPHATE PHOSPHATASE"/>
    <property type="match status" value="1"/>
</dbReference>
<sequence length="211" mass="24526">MKKNITTIIFDLGGVLIDWSPEYVYLKEFRGDRKKMDWFLNHVCAWDWNVNQDAGYPIAKATQERIALFPEYKELIEMYYGRWEEMLGFTHEGTLNILKQLIDNPNYRVLALTNWSGETWPKAIAKFPWLQWFEGILVSGDEGMRKPFTKIYELMLSRYNINAAEAVFIDDSLKNIHGCEEVGITGIHFKDAPTLAAQLRNLGISIKLQNI</sequence>
<dbReference type="InterPro" id="IPR006439">
    <property type="entry name" value="HAD-SF_hydro_IA"/>
</dbReference>
<dbReference type="CDD" id="cd02603">
    <property type="entry name" value="HAD_sEH-N_like"/>
    <property type="match status" value="1"/>
</dbReference>
<comment type="caution">
    <text evidence="1">The sequence shown here is derived from an EMBL/GenBank/DDBJ whole genome shotgun (WGS) entry which is preliminary data.</text>
</comment>
<dbReference type="NCBIfam" id="TIGR01509">
    <property type="entry name" value="HAD-SF-IA-v3"/>
    <property type="match status" value="1"/>
</dbReference>
<dbReference type="Proteomes" id="UP000281985">
    <property type="component" value="Unassembled WGS sequence"/>
</dbReference>
<dbReference type="EMBL" id="REFV01000004">
    <property type="protein sequence ID" value="RMB61012.1"/>
    <property type="molecule type" value="Genomic_DNA"/>
</dbReference>
<keyword evidence="2" id="KW-1185">Reference proteome</keyword>
<dbReference type="InterPro" id="IPR023214">
    <property type="entry name" value="HAD_sf"/>
</dbReference>
<dbReference type="PANTHER" id="PTHR43611:SF3">
    <property type="entry name" value="FLAVIN MONONUCLEOTIDE HYDROLASE 1, CHLOROPLATIC"/>
    <property type="match status" value="1"/>
</dbReference>
<name>A0A3M0GEC7_9FLAO</name>
<organism evidence="1 2">
    <name type="scientific">Dokdonia sinensis</name>
    <dbReference type="NCBI Taxonomy" id="2479847"/>
    <lineage>
        <taxon>Bacteria</taxon>
        <taxon>Pseudomonadati</taxon>
        <taxon>Bacteroidota</taxon>
        <taxon>Flavobacteriia</taxon>
        <taxon>Flavobacteriales</taxon>
        <taxon>Flavobacteriaceae</taxon>
        <taxon>Dokdonia</taxon>
    </lineage>
</organism>
<dbReference type="Gene3D" id="1.10.150.240">
    <property type="entry name" value="Putative phosphatase, domain 2"/>
    <property type="match status" value="1"/>
</dbReference>